<protein>
    <submittedName>
        <fullName evidence="2">Uncharacterized protein</fullName>
    </submittedName>
</protein>
<name>A0ABQ5RQI5_9CHLO</name>
<dbReference type="EMBL" id="BSDZ01000004">
    <property type="protein sequence ID" value="GLI59573.1"/>
    <property type="molecule type" value="Genomic_DNA"/>
</dbReference>
<keyword evidence="3" id="KW-1185">Reference proteome</keyword>
<sequence length="178" mass="19342">MHCDEPLLNMCVMMHSVSLRSACTLKSFGSFEDFPSASPPPPPPPRYGLSDVTCRIVPQADEVYLQQMLEESIPIGDPLGPQSRRYLETLLRNPSWSFAQRRQAVQRLIQLNTHFASQVPAQEGGSPFAPLFAVGGGAVVPRLGPLREGEQKSAIVRPRGLGSRGGPAAKPLQLPKGF</sequence>
<feature type="region of interest" description="Disordered" evidence="1">
    <location>
        <begin position="158"/>
        <end position="178"/>
    </location>
</feature>
<organism evidence="2 3">
    <name type="scientific">Volvox africanus</name>
    <dbReference type="NCBI Taxonomy" id="51714"/>
    <lineage>
        <taxon>Eukaryota</taxon>
        <taxon>Viridiplantae</taxon>
        <taxon>Chlorophyta</taxon>
        <taxon>core chlorophytes</taxon>
        <taxon>Chlorophyceae</taxon>
        <taxon>CS clade</taxon>
        <taxon>Chlamydomonadales</taxon>
        <taxon>Volvocaceae</taxon>
        <taxon>Volvox</taxon>
    </lineage>
</organism>
<gene>
    <name evidence="2" type="ORF">VaNZ11_001494</name>
</gene>
<accession>A0ABQ5RQI5</accession>
<evidence type="ECO:0000313" key="2">
    <source>
        <dbReference type="EMBL" id="GLI59573.1"/>
    </source>
</evidence>
<dbReference type="Proteomes" id="UP001165090">
    <property type="component" value="Unassembled WGS sequence"/>
</dbReference>
<reference evidence="2 3" key="1">
    <citation type="journal article" date="2023" name="IScience">
        <title>Expanded male sex-determining region conserved during the evolution of homothallism in the green alga Volvox.</title>
        <authorList>
            <person name="Yamamoto K."/>
            <person name="Matsuzaki R."/>
            <person name="Mahakham W."/>
            <person name="Heman W."/>
            <person name="Sekimoto H."/>
            <person name="Kawachi M."/>
            <person name="Minakuchi Y."/>
            <person name="Toyoda A."/>
            <person name="Nozaki H."/>
        </authorList>
    </citation>
    <scope>NUCLEOTIDE SEQUENCE [LARGE SCALE GENOMIC DNA]</scope>
    <source>
        <strain evidence="2 3">NIES-4468</strain>
    </source>
</reference>
<proteinExistence type="predicted"/>
<comment type="caution">
    <text evidence="2">The sequence shown here is derived from an EMBL/GenBank/DDBJ whole genome shotgun (WGS) entry which is preliminary data.</text>
</comment>
<evidence type="ECO:0000256" key="1">
    <source>
        <dbReference type="SAM" id="MobiDB-lite"/>
    </source>
</evidence>
<evidence type="ECO:0000313" key="3">
    <source>
        <dbReference type="Proteomes" id="UP001165090"/>
    </source>
</evidence>